<dbReference type="Gene3D" id="1.20.1250.20">
    <property type="entry name" value="MFS general substrate transporter like domains"/>
    <property type="match status" value="2"/>
</dbReference>
<feature type="transmembrane region" description="Helical" evidence="6">
    <location>
        <begin position="273"/>
        <end position="297"/>
    </location>
</feature>
<evidence type="ECO:0000313" key="7">
    <source>
        <dbReference type="EMBL" id="RWS14016.1"/>
    </source>
</evidence>
<dbReference type="Pfam" id="PF07690">
    <property type="entry name" value="MFS_1"/>
    <property type="match status" value="1"/>
</dbReference>
<dbReference type="STRING" id="1965070.A0A3S3PPS6"/>
<dbReference type="Proteomes" id="UP000285301">
    <property type="component" value="Unassembled WGS sequence"/>
</dbReference>
<sequence>MWTGVYFNYVCYSVIAPFYPQLLNVVGPKFVIVSGLFLTGGSTFVFGFLEKCSEKYFLPLSVAIRALEGAGFSAYFTAVLTVIVKIFPANAGYYVGLTETVVTIGMITGPPFGSFLYAMLVMKILQAGGFRLPLVTFGAIILLVSGIAMVTFQIEEIDSETCFTSITTKEYKTLLKLNSTLLAMVCVTLNVVTDNFLLITLNNHIKSYNLQPVTIGFIYMCLFLSYGLSSPLSGRIADITNLEYILQASGAFILVISFLLIGDLFVRSNENQLFAVVVGLLLKGLGAGPLICCSYTACLKAITFRRLASQDFRTFTMLKKKILTEISLVVQHLVSCMNILE</sequence>
<dbReference type="SUPFAM" id="SSF103473">
    <property type="entry name" value="MFS general substrate transporter"/>
    <property type="match status" value="1"/>
</dbReference>
<evidence type="ECO:0000256" key="6">
    <source>
        <dbReference type="SAM" id="Phobius"/>
    </source>
</evidence>
<dbReference type="OrthoDB" id="446368at2759"/>
<comment type="caution">
    <text evidence="7">The sequence shown here is derived from an EMBL/GenBank/DDBJ whole genome shotgun (WGS) entry which is preliminary data.</text>
</comment>
<organism evidence="7 8">
    <name type="scientific">Dinothrombium tinctorium</name>
    <dbReference type="NCBI Taxonomy" id="1965070"/>
    <lineage>
        <taxon>Eukaryota</taxon>
        <taxon>Metazoa</taxon>
        <taxon>Ecdysozoa</taxon>
        <taxon>Arthropoda</taxon>
        <taxon>Chelicerata</taxon>
        <taxon>Arachnida</taxon>
        <taxon>Acari</taxon>
        <taxon>Acariformes</taxon>
        <taxon>Trombidiformes</taxon>
        <taxon>Prostigmata</taxon>
        <taxon>Anystina</taxon>
        <taxon>Parasitengona</taxon>
        <taxon>Trombidioidea</taxon>
        <taxon>Trombidiidae</taxon>
        <taxon>Dinothrombium</taxon>
    </lineage>
</organism>
<dbReference type="GO" id="GO:0022857">
    <property type="term" value="F:transmembrane transporter activity"/>
    <property type="evidence" value="ECO:0007669"/>
    <property type="project" value="InterPro"/>
</dbReference>
<dbReference type="PANTHER" id="PTHR23506:SF26">
    <property type="entry name" value="MFS-TYPE TRANSPORTER SLC18B1"/>
    <property type="match status" value="1"/>
</dbReference>
<dbReference type="EMBL" id="NCKU01000822">
    <property type="protein sequence ID" value="RWS14016.1"/>
    <property type="molecule type" value="Genomic_DNA"/>
</dbReference>
<feature type="transmembrane region" description="Helical" evidence="6">
    <location>
        <begin position="70"/>
        <end position="88"/>
    </location>
</feature>
<feature type="transmembrane region" description="Helical" evidence="6">
    <location>
        <begin position="100"/>
        <end position="120"/>
    </location>
</feature>
<keyword evidence="8" id="KW-1185">Reference proteome</keyword>
<reference evidence="7 8" key="1">
    <citation type="journal article" date="2018" name="Gigascience">
        <title>Genomes of trombidid mites reveal novel predicted allergens and laterally-transferred genes associated with secondary metabolism.</title>
        <authorList>
            <person name="Dong X."/>
            <person name="Chaisiri K."/>
            <person name="Xia D."/>
            <person name="Armstrong S.D."/>
            <person name="Fang Y."/>
            <person name="Donnelly M.J."/>
            <person name="Kadowaki T."/>
            <person name="McGarry J.W."/>
            <person name="Darby A.C."/>
            <person name="Makepeace B.L."/>
        </authorList>
    </citation>
    <scope>NUCLEOTIDE SEQUENCE [LARGE SCALE GENOMIC DNA]</scope>
    <source>
        <strain evidence="7">UoL-WK</strain>
    </source>
</reference>
<feature type="transmembrane region" description="Helical" evidence="6">
    <location>
        <begin position="181"/>
        <end position="201"/>
    </location>
</feature>
<proteinExistence type="predicted"/>
<feature type="transmembrane region" description="Helical" evidence="6">
    <location>
        <begin position="213"/>
        <end position="232"/>
    </location>
</feature>
<feature type="transmembrane region" description="Helical" evidence="6">
    <location>
        <begin position="132"/>
        <end position="154"/>
    </location>
</feature>
<evidence type="ECO:0000256" key="4">
    <source>
        <dbReference type="ARBA" id="ARBA00022989"/>
    </source>
</evidence>
<keyword evidence="5 6" id="KW-0472">Membrane</keyword>
<dbReference type="InterPro" id="IPR011701">
    <property type="entry name" value="MFS"/>
</dbReference>
<evidence type="ECO:0000313" key="8">
    <source>
        <dbReference type="Proteomes" id="UP000285301"/>
    </source>
</evidence>
<evidence type="ECO:0000256" key="1">
    <source>
        <dbReference type="ARBA" id="ARBA00004141"/>
    </source>
</evidence>
<dbReference type="GO" id="GO:0016020">
    <property type="term" value="C:membrane"/>
    <property type="evidence" value="ECO:0007669"/>
    <property type="project" value="UniProtKB-SubCell"/>
</dbReference>
<gene>
    <name evidence="7" type="ORF">B4U79_17950</name>
</gene>
<comment type="subcellular location">
    <subcellularLocation>
        <location evidence="1">Membrane</location>
        <topology evidence="1">Multi-pass membrane protein</topology>
    </subcellularLocation>
</comment>
<name>A0A3S3PPS6_9ACAR</name>
<dbReference type="AlphaFoldDB" id="A0A3S3PPS6"/>
<dbReference type="InterPro" id="IPR036259">
    <property type="entry name" value="MFS_trans_sf"/>
</dbReference>
<accession>A0A3S3PPS6</accession>
<evidence type="ECO:0000256" key="5">
    <source>
        <dbReference type="ARBA" id="ARBA00023136"/>
    </source>
</evidence>
<dbReference type="InterPro" id="IPR050930">
    <property type="entry name" value="MFS_Vesicular_Transporter"/>
</dbReference>
<evidence type="ECO:0000256" key="2">
    <source>
        <dbReference type="ARBA" id="ARBA00022448"/>
    </source>
</evidence>
<keyword evidence="2" id="KW-0813">Transport</keyword>
<feature type="transmembrane region" description="Helical" evidence="6">
    <location>
        <begin position="30"/>
        <end position="49"/>
    </location>
</feature>
<keyword evidence="4 6" id="KW-1133">Transmembrane helix</keyword>
<protein>
    <submittedName>
        <fullName evidence="7">MFS-type transporter-like protein</fullName>
    </submittedName>
</protein>
<dbReference type="PANTHER" id="PTHR23506">
    <property type="entry name" value="GH10249P"/>
    <property type="match status" value="1"/>
</dbReference>
<keyword evidence="3 6" id="KW-0812">Transmembrane</keyword>
<evidence type="ECO:0000256" key="3">
    <source>
        <dbReference type="ARBA" id="ARBA00022692"/>
    </source>
</evidence>
<feature type="transmembrane region" description="Helical" evidence="6">
    <location>
        <begin position="244"/>
        <end position="266"/>
    </location>
</feature>